<evidence type="ECO:0000259" key="3">
    <source>
        <dbReference type="Pfam" id="PF13439"/>
    </source>
</evidence>
<dbReference type="Pfam" id="PF13439">
    <property type="entry name" value="Glyco_transf_4"/>
    <property type="match status" value="1"/>
</dbReference>
<dbReference type="GeneID" id="33314114"/>
<feature type="domain" description="Glycosyl transferase family 1" evidence="2">
    <location>
        <begin position="197"/>
        <end position="317"/>
    </location>
</feature>
<keyword evidence="5" id="KW-1185">Reference proteome</keyword>
<dbReference type="Pfam" id="PF00534">
    <property type="entry name" value="Glycos_transf_1"/>
    <property type="match status" value="1"/>
</dbReference>
<accession>A0A218NN24</accession>
<evidence type="ECO:0000259" key="2">
    <source>
        <dbReference type="Pfam" id="PF00534"/>
    </source>
</evidence>
<dbReference type="KEGG" id="marh:Mia14_0557"/>
<dbReference type="CDD" id="cd03801">
    <property type="entry name" value="GT4_PimA-like"/>
    <property type="match status" value="1"/>
</dbReference>
<dbReference type="Gene3D" id="3.40.50.2000">
    <property type="entry name" value="Glycogen Phosphorylase B"/>
    <property type="match status" value="2"/>
</dbReference>
<feature type="domain" description="Glycosyltransferase subfamily 4-like N-terminal" evidence="3">
    <location>
        <begin position="22"/>
        <end position="192"/>
    </location>
</feature>
<dbReference type="PANTHER" id="PTHR46401:SF2">
    <property type="entry name" value="GLYCOSYLTRANSFERASE WBBK-RELATED"/>
    <property type="match status" value="1"/>
</dbReference>
<evidence type="ECO:0000256" key="1">
    <source>
        <dbReference type="ARBA" id="ARBA00022679"/>
    </source>
</evidence>
<sequence length="369" mass="42260">MTKIAFVSDVAYPWVKGGMESIQYLEMKNLSEKNDVYCFCLQFEKMKKEFDKEGIHYITVAKASVKDLYTSKGSRSIKLAMKFARALPRAIKDYNFDFIYANTFPYLHLKYVKSYCRSHNCILALDVAEVWDLKRWKGYLGTLKGTAAYRYAKNAIHGADYYVANSSVTASQLNSVGIKPNKIKILSPVLDLKIRVKKSKRDTSVVYSGRLIKEKRLDLWIDAVAKAHSLNPNIKGIIIGSGPEETHIRDLASSYDFIKMRKPYATKLWLYNELRRSMCFLNMSEREGLSITTIESAFLETPPLLPDYTPIPDEVKEISIVKSLNSIPEAIVDIASGKINYKLDKDKLKKFDITTINPLFERLIRKRKA</sequence>
<dbReference type="GO" id="GO:0016757">
    <property type="term" value="F:glycosyltransferase activity"/>
    <property type="evidence" value="ECO:0007669"/>
    <property type="project" value="InterPro"/>
</dbReference>
<dbReference type="InterPro" id="IPR028098">
    <property type="entry name" value="Glyco_trans_4-like_N"/>
</dbReference>
<dbReference type="SUPFAM" id="SSF53756">
    <property type="entry name" value="UDP-Glycosyltransferase/glycogen phosphorylase"/>
    <property type="match status" value="1"/>
</dbReference>
<protein>
    <submittedName>
        <fullName evidence="4">Glycosyltransferase</fullName>
    </submittedName>
</protein>
<dbReference type="RefSeq" id="WP_088820142.1">
    <property type="nucleotide sequence ID" value="NZ_CP019964.1"/>
</dbReference>
<dbReference type="Proteomes" id="UP000197679">
    <property type="component" value="Chromosome"/>
</dbReference>
<dbReference type="PANTHER" id="PTHR46401">
    <property type="entry name" value="GLYCOSYLTRANSFERASE WBBK-RELATED"/>
    <property type="match status" value="1"/>
</dbReference>
<evidence type="ECO:0000313" key="4">
    <source>
        <dbReference type="EMBL" id="ASI13869.1"/>
    </source>
</evidence>
<evidence type="ECO:0000313" key="5">
    <source>
        <dbReference type="Proteomes" id="UP000197679"/>
    </source>
</evidence>
<reference evidence="4 5" key="1">
    <citation type="journal article" date="2017" name="Nat. Commun.">
        <title>'ARMAN' archaea depend on association with euryarchaeal host in culture and in situ.</title>
        <authorList>
            <person name="Golyshina O."/>
            <person name="Toshchakov S."/>
            <person name="Makarova K."/>
            <person name="Gavrilov S."/>
            <person name="Korzhenkov A."/>
            <person name="La Cono V."/>
            <person name="Arcadi E."/>
            <person name="Nechitaylo T."/>
            <person name="Ferrer M."/>
            <person name="Kublanov I."/>
            <person name="Wolf Y."/>
            <person name="Yakimov M."/>
            <person name="Golyshin P."/>
            <person name="Slesarev A."/>
            <person name="Kozyavkin S."/>
        </authorList>
    </citation>
    <scope>NUCLEOTIDE SEQUENCE [LARGE SCALE GENOMIC DNA]</scope>
    <source>
        <strain evidence="4 5">Mia14</strain>
    </source>
</reference>
<dbReference type="OrthoDB" id="132546at2157"/>
<dbReference type="AlphaFoldDB" id="A0A218NN24"/>
<keyword evidence="1 4" id="KW-0808">Transferase</keyword>
<dbReference type="InterPro" id="IPR001296">
    <property type="entry name" value="Glyco_trans_1"/>
</dbReference>
<proteinExistence type="predicted"/>
<name>A0A218NN24_9ARCH</name>
<organism evidence="4 5">
    <name type="scientific">Candidatus Mancarchaeum acidiphilum</name>
    <dbReference type="NCBI Taxonomy" id="1920749"/>
    <lineage>
        <taxon>Archaea</taxon>
        <taxon>Candidatus Micrarchaeota</taxon>
        <taxon>Candidatus Mancarchaeum</taxon>
    </lineage>
</organism>
<dbReference type="EMBL" id="CP019964">
    <property type="protein sequence ID" value="ASI13869.1"/>
    <property type="molecule type" value="Genomic_DNA"/>
</dbReference>
<gene>
    <name evidence="4" type="ORF">Mia14_0557</name>
</gene>